<feature type="compositionally biased region" description="Gly residues" evidence="1">
    <location>
        <begin position="44"/>
        <end position="56"/>
    </location>
</feature>
<evidence type="ECO:0000313" key="3">
    <source>
        <dbReference type="Proteomes" id="UP001066276"/>
    </source>
</evidence>
<dbReference type="AlphaFoldDB" id="A0AAV7RYF0"/>
<accession>A0AAV7RYF0</accession>
<evidence type="ECO:0000313" key="2">
    <source>
        <dbReference type="EMBL" id="KAJ1156244.1"/>
    </source>
</evidence>
<gene>
    <name evidence="2" type="ORF">NDU88_008968</name>
</gene>
<organism evidence="2 3">
    <name type="scientific">Pleurodeles waltl</name>
    <name type="common">Iberian ribbed newt</name>
    <dbReference type="NCBI Taxonomy" id="8319"/>
    <lineage>
        <taxon>Eukaryota</taxon>
        <taxon>Metazoa</taxon>
        <taxon>Chordata</taxon>
        <taxon>Craniata</taxon>
        <taxon>Vertebrata</taxon>
        <taxon>Euteleostomi</taxon>
        <taxon>Amphibia</taxon>
        <taxon>Batrachia</taxon>
        <taxon>Caudata</taxon>
        <taxon>Salamandroidea</taxon>
        <taxon>Salamandridae</taxon>
        <taxon>Pleurodelinae</taxon>
        <taxon>Pleurodeles</taxon>
    </lineage>
</organism>
<sequence length="107" mass="10940">MMPNITLRNAAGSVPAIRHTGKVGCDVGQPGTNINGADSSNGVTVGGSRVGSGYGTGSDLPGRASEGSTLTNSSEDEDPVGVRGRLGDLTRLCFLCFPCCFFFAPEE</sequence>
<reference evidence="2" key="1">
    <citation type="journal article" date="2022" name="bioRxiv">
        <title>Sequencing and chromosome-scale assembly of the giantPleurodeles waltlgenome.</title>
        <authorList>
            <person name="Brown T."/>
            <person name="Elewa A."/>
            <person name="Iarovenko S."/>
            <person name="Subramanian E."/>
            <person name="Araus A.J."/>
            <person name="Petzold A."/>
            <person name="Susuki M."/>
            <person name="Suzuki K.-i.T."/>
            <person name="Hayashi T."/>
            <person name="Toyoda A."/>
            <person name="Oliveira C."/>
            <person name="Osipova E."/>
            <person name="Leigh N.D."/>
            <person name="Simon A."/>
            <person name="Yun M.H."/>
        </authorList>
    </citation>
    <scope>NUCLEOTIDE SEQUENCE</scope>
    <source>
        <strain evidence="2">20211129_DDA</strain>
        <tissue evidence="2">Liver</tissue>
    </source>
</reference>
<protein>
    <submittedName>
        <fullName evidence="2">Uncharacterized protein</fullName>
    </submittedName>
</protein>
<dbReference type="Proteomes" id="UP001066276">
    <property type="component" value="Chromosome 5"/>
</dbReference>
<dbReference type="EMBL" id="JANPWB010000009">
    <property type="protein sequence ID" value="KAJ1156244.1"/>
    <property type="molecule type" value="Genomic_DNA"/>
</dbReference>
<proteinExistence type="predicted"/>
<feature type="region of interest" description="Disordered" evidence="1">
    <location>
        <begin position="33"/>
        <end position="81"/>
    </location>
</feature>
<comment type="caution">
    <text evidence="2">The sequence shown here is derived from an EMBL/GenBank/DDBJ whole genome shotgun (WGS) entry which is preliminary data.</text>
</comment>
<keyword evidence="3" id="KW-1185">Reference proteome</keyword>
<evidence type="ECO:0000256" key="1">
    <source>
        <dbReference type="SAM" id="MobiDB-lite"/>
    </source>
</evidence>
<name>A0AAV7RYF0_PLEWA</name>